<reference evidence="8" key="1">
    <citation type="submission" date="2021-01" db="EMBL/GenBank/DDBJ databases">
        <authorList>
            <person name="Corre E."/>
            <person name="Pelletier E."/>
            <person name="Niang G."/>
            <person name="Scheremetjew M."/>
            <person name="Finn R."/>
            <person name="Kale V."/>
            <person name="Holt S."/>
            <person name="Cochrane G."/>
            <person name="Meng A."/>
            <person name="Brown T."/>
            <person name="Cohen L."/>
        </authorList>
    </citation>
    <scope>NUCLEOTIDE SEQUENCE</scope>
    <source>
        <strain evidence="8">CCMP1381</strain>
    </source>
</reference>
<keyword evidence="3 7" id="KW-0812">Transmembrane</keyword>
<dbReference type="GO" id="GO:0005783">
    <property type="term" value="C:endoplasmic reticulum"/>
    <property type="evidence" value="ECO:0007669"/>
    <property type="project" value="TreeGrafter"/>
</dbReference>
<dbReference type="AlphaFoldDB" id="A0A7S2D039"/>
<proteinExistence type="inferred from homology"/>
<evidence type="ECO:0000256" key="1">
    <source>
        <dbReference type="ARBA" id="ARBA00004141"/>
    </source>
</evidence>
<dbReference type="Pfam" id="PF03381">
    <property type="entry name" value="CDC50"/>
    <property type="match status" value="1"/>
</dbReference>
<keyword evidence="5 6" id="KW-0472">Membrane</keyword>
<evidence type="ECO:0000256" key="6">
    <source>
        <dbReference type="PIRNR" id="PIRNR015840"/>
    </source>
</evidence>
<feature type="transmembrane region" description="Helical" evidence="7">
    <location>
        <begin position="26"/>
        <end position="50"/>
    </location>
</feature>
<comment type="similarity">
    <text evidence="2 6">Belongs to the CDC50/LEM3 family.</text>
</comment>
<dbReference type="GO" id="GO:0005794">
    <property type="term" value="C:Golgi apparatus"/>
    <property type="evidence" value="ECO:0007669"/>
    <property type="project" value="TreeGrafter"/>
</dbReference>
<evidence type="ECO:0000256" key="2">
    <source>
        <dbReference type="ARBA" id="ARBA00009457"/>
    </source>
</evidence>
<keyword evidence="4 7" id="KW-1133">Transmembrane helix</keyword>
<dbReference type="EMBL" id="HBGS01035522">
    <property type="protein sequence ID" value="CAD9440518.1"/>
    <property type="molecule type" value="Transcribed_RNA"/>
</dbReference>
<dbReference type="PANTHER" id="PTHR10926">
    <property type="entry name" value="CELL CYCLE CONTROL PROTEIN 50"/>
    <property type="match status" value="1"/>
</dbReference>
<dbReference type="InterPro" id="IPR005045">
    <property type="entry name" value="CDC50/LEM3_fam"/>
</dbReference>
<protein>
    <recommendedName>
        <fullName evidence="9">Cell cycle control protein 50A</fullName>
    </recommendedName>
</protein>
<organism evidence="8">
    <name type="scientific">Octactis speculum</name>
    <dbReference type="NCBI Taxonomy" id="3111310"/>
    <lineage>
        <taxon>Eukaryota</taxon>
        <taxon>Sar</taxon>
        <taxon>Stramenopiles</taxon>
        <taxon>Ochrophyta</taxon>
        <taxon>Dictyochophyceae</taxon>
        <taxon>Dictyochales</taxon>
        <taxon>Dictyochaceae</taxon>
        <taxon>Octactis</taxon>
    </lineage>
</organism>
<dbReference type="GO" id="GO:0005886">
    <property type="term" value="C:plasma membrane"/>
    <property type="evidence" value="ECO:0007669"/>
    <property type="project" value="TreeGrafter"/>
</dbReference>
<dbReference type="PANTHER" id="PTHR10926:SF0">
    <property type="entry name" value="CDC50, ISOFORM A"/>
    <property type="match status" value="1"/>
</dbReference>
<evidence type="ECO:0000256" key="7">
    <source>
        <dbReference type="SAM" id="Phobius"/>
    </source>
</evidence>
<sequence length="378" mass="41619">MAENGGSRKPADTAFRQQRLPAWQPILTPNAVIGFFLAIGTLFLILGIVIQQASDSIVEKIVQYDGSGTNSAQSDCKLSNGGDCQITFTAPEKMEAPIYVYYQIDNFYQNHRKYVASYNEDQLLGEVYTDESDVESCSPLYKNDTSLLSPCGVIANSLFNDKITLAGSSVDGLKLKTTNIAWPSDKDKKFAQPSGFKSKSASCSEVSDCIGSYCTDEVCTSLGLKSNCKGYNCSDPDYYNCEKGCYATYYPSDDEVQYLYETFPEVVSPMLGVKDEHFIVWMRVAALPTFRKLYGRIMDDIPKGGTVTFDVDAEFWVNKFKGKKYLIITTASFVGGKNSFLYIAYLVVGSFCLAAALAFAIKIAVVGPRKLGDTSLLE</sequence>
<feature type="transmembrane region" description="Helical" evidence="7">
    <location>
        <begin position="340"/>
        <end position="361"/>
    </location>
</feature>
<evidence type="ECO:0000256" key="5">
    <source>
        <dbReference type="ARBA" id="ARBA00023136"/>
    </source>
</evidence>
<evidence type="ECO:0008006" key="9">
    <source>
        <dbReference type="Google" id="ProtNLM"/>
    </source>
</evidence>
<comment type="subcellular location">
    <subcellularLocation>
        <location evidence="1">Membrane</location>
        <topology evidence="1">Multi-pass membrane protein</topology>
    </subcellularLocation>
</comment>
<gene>
    <name evidence="8" type="ORF">DSPE1174_LOCUS18352</name>
</gene>
<evidence type="ECO:0000313" key="8">
    <source>
        <dbReference type="EMBL" id="CAD9440518.1"/>
    </source>
</evidence>
<evidence type="ECO:0000256" key="3">
    <source>
        <dbReference type="ARBA" id="ARBA00022692"/>
    </source>
</evidence>
<dbReference type="PIRSF" id="PIRSF015840">
    <property type="entry name" value="DUF284_TM_euk"/>
    <property type="match status" value="1"/>
</dbReference>
<accession>A0A7S2D039</accession>
<evidence type="ECO:0000256" key="4">
    <source>
        <dbReference type="ARBA" id="ARBA00022989"/>
    </source>
</evidence>
<name>A0A7S2D039_9STRA</name>